<sequence length="216" mass="23932">MAGEGSKKARVDILSSATPANATATPKVADGVEVIPTAEVGTTDGAIVPPTSTSPPAEVQVLELPIGGEKREKKKEKKKLAIVKIRCKAQPIESNDGNEDLKENFFYNRNIIRDLVDKFALPEVLGHQLLAHIKMVNCLRSEALKAQKDHQVEVNRLQEEKATEVYHLTKEKDVEVRILQDVLKKEEQTSVGLKAALALEEEKRKKVEIEIVELKV</sequence>
<comment type="caution">
    <text evidence="2">The sequence shown here is derived from an EMBL/GenBank/DDBJ whole genome shotgun (WGS) entry which is preliminary data.</text>
</comment>
<dbReference type="AlphaFoldDB" id="A0A8K0IMX4"/>
<name>A0A8K0IMX4_COCNU</name>
<keyword evidence="3" id="KW-1185">Reference proteome</keyword>
<evidence type="ECO:0000313" key="2">
    <source>
        <dbReference type="EMBL" id="KAG1362629.1"/>
    </source>
</evidence>
<organism evidence="2 3">
    <name type="scientific">Cocos nucifera</name>
    <name type="common">Coconut palm</name>
    <dbReference type="NCBI Taxonomy" id="13894"/>
    <lineage>
        <taxon>Eukaryota</taxon>
        <taxon>Viridiplantae</taxon>
        <taxon>Streptophyta</taxon>
        <taxon>Embryophyta</taxon>
        <taxon>Tracheophyta</taxon>
        <taxon>Spermatophyta</taxon>
        <taxon>Magnoliopsida</taxon>
        <taxon>Liliopsida</taxon>
        <taxon>Arecaceae</taxon>
        <taxon>Arecoideae</taxon>
        <taxon>Cocoseae</taxon>
        <taxon>Attaleinae</taxon>
        <taxon>Cocos</taxon>
    </lineage>
</organism>
<protein>
    <submittedName>
        <fullName evidence="2">Putative ensconsin-like</fullName>
    </submittedName>
</protein>
<evidence type="ECO:0000256" key="1">
    <source>
        <dbReference type="SAM" id="MobiDB-lite"/>
    </source>
</evidence>
<gene>
    <name evidence="2" type="ORF">COCNU_10G008480</name>
</gene>
<feature type="region of interest" description="Disordered" evidence="1">
    <location>
        <begin position="1"/>
        <end position="26"/>
    </location>
</feature>
<feature type="compositionally biased region" description="Basic and acidic residues" evidence="1">
    <location>
        <begin position="1"/>
        <end position="11"/>
    </location>
</feature>
<evidence type="ECO:0000313" key="3">
    <source>
        <dbReference type="Proteomes" id="UP000797356"/>
    </source>
</evidence>
<accession>A0A8K0IMX4</accession>
<reference evidence="2" key="2">
    <citation type="submission" date="2019-07" db="EMBL/GenBank/DDBJ databases">
        <authorList>
            <person name="Yang Y."/>
            <person name="Bocs S."/>
            <person name="Baudouin L."/>
        </authorList>
    </citation>
    <scope>NUCLEOTIDE SEQUENCE</scope>
    <source>
        <tissue evidence="2">Spear leaf of Hainan Tall coconut</tissue>
    </source>
</reference>
<feature type="compositionally biased region" description="Low complexity" evidence="1">
    <location>
        <begin position="17"/>
        <end position="26"/>
    </location>
</feature>
<dbReference type="EMBL" id="CM017881">
    <property type="protein sequence ID" value="KAG1362629.1"/>
    <property type="molecule type" value="Genomic_DNA"/>
</dbReference>
<reference evidence="2" key="1">
    <citation type="journal article" date="2017" name="Gigascience">
        <title>The genome draft of coconut (Cocos nucifera).</title>
        <authorList>
            <person name="Xiao Y."/>
            <person name="Xu P."/>
            <person name="Fan H."/>
            <person name="Baudouin L."/>
            <person name="Xia W."/>
            <person name="Bocs S."/>
            <person name="Xu J."/>
            <person name="Li Q."/>
            <person name="Guo A."/>
            <person name="Zhou L."/>
            <person name="Li J."/>
            <person name="Wu Y."/>
            <person name="Ma Z."/>
            <person name="Armero A."/>
            <person name="Issali A.E."/>
            <person name="Liu N."/>
            <person name="Peng M."/>
            <person name="Yang Y."/>
        </authorList>
    </citation>
    <scope>NUCLEOTIDE SEQUENCE</scope>
    <source>
        <tissue evidence="2">Spear leaf of Hainan Tall coconut</tissue>
    </source>
</reference>
<proteinExistence type="predicted"/>
<dbReference type="Proteomes" id="UP000797356">
    <property type="component" value="Chromosome 10"/>
</dbReference>